<feature type="region of interest" description="Disordered" evidence="1">
    <location>
        <begin position="403"/>
        <end position="453"/>
    </location>
</feature>
<evidence type="ECO:0000313" key="3">
    <source>
        <dbReference type="EMBL" id="PWN20024.1"/>
    </source>
</evidence>
<dbReference type="GeneID" id="37016746"/>
<feature type="region of interest" description="Disordered" evidence="1">
    <location>
        <begin position="504"/>
        <end position="526"/>
    </location>
</feature>
<feature type="compositionally biased region" description="Gly residues" evidence="1">
    <location>
        <begin position="645"/>
        <end position="654"/>
    </location>
</feature>
<dbReference type="EMBL" id="KZ819329">
    <property type="protein sequence ID" value="PWN20024.1"/>
    <property type="molecule type" value="Genomic_DNA"/>
</dbReference>
<dbReference type="RefSeq" id="XP_025347184.1">
    <property type="nucleotide sequence ID" value="XM_025495012.1"/>
</dbReference>
<evidence type="ECO:0000313" key="4">
    <source>
        <dbReference type="Proteomes" id="UP000245942"/>
    </source>
</evidence>
<dbReference type="Pfam" id="PF00134">
    <property type="entry name" value="Cyclin_N"/>
    <property type="match status" value="1"/>
</dbReference>
<feature type="compositionally biased region" description="Low complexity" evidence="1">
    <location>
        <begin position="433"/>
        <end position="445"/>
    </location>
</feature>
<feature type="compositionally biased region" description="Low complexity" evidence="1">
    <location>
        <begin position="405"/>
        <end position="425"/>
    </location>
</feature>
<dbReference type="PANTHER" id="PTHR10026">
    <property type="entry name" value="CYCLIN"/>
    <property type="match status" value="1"/>
</dbReference>
<dbReference type="GO" id="GO:0016538">
    <property type="term" value="F:cyclin-dependent protein serine/threonine kinase regulator activity"/>
    <property type="evidence" value="ECO:0007669"/>
    <property type="project" value="InterPro"/>
</dbReference>
<dbReference type="OrthoDB" id="25002at2759"/>
<dbReference type="Proteomes" id="UP000245942">
    <property type="component" value="Unassembled WGS sequence"/>
</dbReference>
<protein>
    <recommendedName>
        <fullName evidence="2">Cyclin N-terminal domain-containing protein</fullName>
    </recommendedName>
</protein>
<evidence type="ECO:0000259" key="2">
    <source>
        <dbReference type="Pfam" id="PF00134"/>
    </source>
</evidence>
<dbReference type="AlphaFoldDB" id="A0A316U5A9"/>
<dbReference type="SUPFAM" id="SSF47954">
    <property type="entry name" value="Cyclin-like"/>
    <property type="match status" value="2"/>
</dbReference>
<dbReference type="InterPro" id="IPR006671">
    <property type="entry name" value="Cyclin_N"/>
</dbReference>
<dbReference type="InterPro" id="IPR043198">
    <property type="entry name" value="Cyclin/Ssn8"/>
</dbReference>
<evidence type="ECO:0000256" key="1">
    <source>
        <dbReference type="SAM" id="MobiDB-lite"/>
    </source>
</evidence>
<feature type="region of interest" description="Disordered" evidence="1">
    <location>
        <begin position="336"/>
        <end position="358"/>
    </location>
</feature>
<keyword evidence="4" id="KW-1185">Reference proteome</keyword>
<name>A0A316U5A9_9BASI</name>
<dbReference type="Gene3D" id="1.10.472.10">
    <property type="entry name" value="Cyclin-like"/>
    <property type="match status" value="2"/>
</dbReference>
<organism evidence="3 4">
    <name type="scientific">Pseudomicrostroma glucosiphilum</name>
    <dbReference type="NCBI Taxonomy" id="1684307"/>
    <lineage>
        <taxon>Eukaryota</taxon>
        <taxon>Fungi</taxon>
        <taxon>Dikarya</taxon>
        <taxon>Basidiomycota</taxon>
        <taxon>Ustilaginomycotina</taxon>
        <taxon>Exobasidiomycetes</taxon>
        <taxon>Microstromatales</taxon>
        <taxon>Microstromatales incertae sedis</taxon>
        <taxon>Pseudomicrostroma</taxon>
    </lineage>
</organism>
<feature type="domain" description="Cyclin N-terminal" evidence="2">
    <location>
        <begin position="85"/>
        <end position="180"/>
    </location>
</feature>
<feature type="compositionally biased region" description="Low complexity" evidence="1">
    <location>
        <begin position="515"/>
        <end position="526"/>
    </location>
</feature>
<feature type="region of interest" description="Disordered" evidence="1">
    <location>
        <begin position="627"/>
        <end position="668"/>
    </location>
</feature>
<dbReference type="InterPro" id="IPR036915">
    <property type="entry name" value="Cyclin-like_sf"/>
</dbReference>
<gene>
    <name evidence="3" type="ORF">BCV69DRAFT_313227</name>
</gene>
<dbReference type="STRING" id="1684307.A0A316U5A9"/>
<reference evidence="3 4" key="1">
    <citation type="journal article" date="2018" name="Mol. Biol. Evol.">
        <title>Broad Genomic Sampling Reveals a Smut Pathogenic Ancestry of the Fungal Clade Ustilaginomycotina.</title>
        <authorList>
            <person name="Kijpornyongpan T."/>
            <person name="Mondo S.J."/>
            <person name="Barry K."/>
            <person name="Sandor L."/>
            <person name="Lee J."/>
            <person name="Lipzen A."/>
            <person name="Pangilinan J."/>
            <person name="LaButti K."/>
            <person name="Hainaut M."/>
            <person name="Henrissat B."/>
            <person name="Grigoriev I.V."/>
            <person name="Spatafora J.W."/>
            <person name="Aime M.C."/>
        </authorList>
    </citation>
    <scope>NUCLEOTIDE SEQUENCE [LARGE SCALE GENOMIC DNA]</scope>
    <source>
        <strain evidence="3 4">MCA 4718</strain>
    </source>
</reference>
<accession>A0A316U5A9</accession>
<sequence>MTTPYPSALGSIPPMGPEIVGYAHGPDDGPVASSSSATLGSGAPPTVFLSTSTPNGAYLTPATYQAILNNTLALHTNPSAILTYESRRQQACGLIAAVGARVGLPQRTVSTAFVIWQKCGVNRGAPSGTSAQQVALAALFLACKLNDTPKKARDLIVASYAIRYPDLVKLGRDPSSSASGAANRREQLQQLALASVQESDVDAQMLDSERNKVLSLERTLLEEFGYDFKIRHGVESVSRGILKLGRAWGADKDFIQDAWQLASDVHRTSAPLLYPPIILSLSALLTASLLCPRNASASRAASALRIRRIFGLSNAKNSFGEAVAGEALSHKAHLNDNSRHGEQQNGKSASKGPSVPEQAWRWAEDTSWELKLRCFREEIEEVTHSLLDLYLSSCSAITSAQSARSASGVSPTSPSTTPLSPASPSEYGNFITSSAGKKGSSGASGQSLRLPAHTFNPPPFGVISWLHAHSATDQDQTQPRGAADLARTLTDCKIELRGAEDLRKRQDEEARTKMAGSNGANLNGNGLRPGMGDLALDQIARRLARRAAIEQEKARVQTVKVEVQTVLGEGEDTTATTVLLPTTRETSGSAATPSATMSLTLTPLYNTASGQDTAAVGAASFNGRAVDDSQLQNEGGDKSTVVTGASGGKSGGSGSASARSYKTSRFLF</sequence>
<dbReference type="GO" id="GO:0006357">
    <property type="term" value="P:regulation of transcription by RNA polymerase II"/>
    <property type="evidence" value="ECO:0007669"/>
    <property type="project" value="InterPro"/>
</dbReference>
<proteinExistence type="predicted"/>